<dbReference type="EMBL" id="CP048104">
    <property type="protein sequence ID" value="QKG85176.1"/>
    <property type="molecule type" value="Genomic_DNA"/>
</dbReference>
<proteinExistence type="predicted"/>
<dbReference type="KEGG" id="kpul:GXN76_12310"/>
<evidence type="ECO:0000313" key="2">
    <source>
        <dbReference type="Proteomes" id="UP000503088"/>
    </source>
</evidence>
<dbReference type="RefSeq" id="WP_173223584.1">
    <property type="nucleotide sequence ID" value="NZ_CP048104.1"/>
</dbReference>
<organism evidence="1 2">
    <name type="scientific">Kroppenstedtia pulmonis</name>
    <dbReference type="NCBI Taxonomy" id="1380685"/>
    <lineage>
        <taxon>Bacteria</taxon>
        <taxon>Bacillati</taxon>
        <taxon>Bacillota</taxon>
        <taxon>Bacilli</taxon>
        <taxon>Bacillales</taxon>
        <taxon>Thermoactinomycetaceae</taxon>
        <taxon>Kroppenstedtia</taxon>
    </lineage>
</organism>
<dbReference type="Proteomes" id="UP000503088">
    <property type="component" value="Chromosome"/>
</dbReference>
<gene>
    <name evidence="1" type="ORF">GXN76_12310</name>
</gene>
<name>A0A7D4C7Z4_9BACL</name>
<reference evidence="1 2" key="1">
    <citation type="submission" date="2020-01" db="EMBL/GenBank/DDBJ databases">
        <authorList>
            <person name="Gulvik C.A."/>
            <person name="Batra D.G."/>
        </authorList>
    </citation>
    <scope>NUCLEOTIDE SEQUENCE [LARGE SCALE GENOMIC DNA]</scope>
    <source>
        <strain evidence="1 2">W9323</strain>
    </source>
</reference>
<keyword evidence="2" id="KW-1185">Reference proteome</keyword>
<protein>
    <submittedName>
        <fullName evidence="1">Uncharacterized protein</fullName>
    </submittedName>
</protein>
<accession>A0A7D4C7Z4</accession>
<dbReference type="AlphaFoldDB" id="A0A7D4C7Z4"/>
<sequence length="47" mass="5528">MDKNELREMLKGIQETLLRNVKEDLENRIKLNAELAKMAEKQKTEGQ</sequence>
<evidence type="ECO:0000313" key="1">
    <source>
        <dbReference type="EMBL" id="QKG85176.1"/>
    </source>
</evidence>